<name>A0A4R7VXI5_9PSEU</name>
<dbReference type="Proteomes" id="UP000294927">
    <property type="component" value="Unassembled WGS sequence"/>
</dbReference>
<dbReference type="EMBL" id="SOCP01000003">
    <property type="protein sequence ID" value="TDV54843.1"/>
    <property type="molecule type" value="Genomic_DNA"/>
</dbReference>
<dbReference type="AlphaFoldDB" id="A0A4R7VXI5"/>
<organism evidence="1 2">
    <name type="scientific">Actinophytocola oryzae</name>
    <dbReference type="NCBI Taxonomy" id="502181"/>
    <lineage>
        <taxon>Bacteria</taxon>
        <taxon>Bacillati</taxon>
        <taxon>Actinomycetota</taxon>
        <taxon>Actinomycetes</taxon>
        <taxon>Pseudonocardiales</taxon>
        <taxon>Pseudonocardiaceae</taxon>
    </lineage>
</organism>
<dbReference type="SUPFAM" id="SSF52467">
    <property type="entry name" value="DHS-like NAD/FAD-binding domain"/>
    <property type="match status" value="1"/>
</dbReference>
<evidence type="ECO:0000313" key="1">
    <source>
        <dbReference type="EMBL" id="TDV54843.1"/>
    </source>
</evidence>
<keyword evidence="2" id="KW-1185">Reference proteome</keyword>
<gene>
    <name evidence="1" type="ORF">CLV71_10383</name>
</gene>
<protein>
    <submittedName>
        <fullName evidence="1">SIR2-like protein</fullName>
    </submittedName>
</protein>
<proteinExistence type="predicted"/>
<evidence type="ECO:0000313" key="2">
    <source>
        <dbReference type="Proteomes" id="UP000294927"/>
    </source>
</evidence>
<sequence>MWGHGFSFTDQPYLTSLFEDVQDLGTPLTIVVGAGVSMNAGLLSWRELIEKMVGQIKDENLRRMAAQDTSDPMRKAEIVLQLIKKALPEQDDSGRYDARIIRTALYPRNALRSPGLLARSIARLVVARKRNVRLITTNFDTVLEKALEGYFEPTQVRSFSLDTYPEWRKWGQLGKIGVLHVHGVIRPPRSRAKFSGPIVLTESQFFKKGAHVREIIATNLADANAVFVGLSMTDPNLVGPMYESRDPSLQRYALAVPDNIPGADNSAESTRYAIEAAEFMERELGLATVFLKSYSQLNQVISDLSLAIEEQVRYQPGGELVYENRLRKTLDVCYSRIGCVDEEQIPRGPAAERLHDKLYAALHAENGPVSVLRRLSGESRTGGRDGENLALFLWLGCRRTYALNLVASSAYLHREPWSIRWWEQPIDRDSTIVAVNAIYMGTNIAANLPSAPGVKVWRGIMACPIVMNSMSSKKSINGVPLDTVTIGAITLNSTHYVDRRDLPANGGHSAVLALDAEQTDEVFTSIAQAAKAVLSE</sequence>
<comment type="caution">
    <text evidence="1">The sequence shown here is derived from an EMBL/GenBank/DDBJ whole genome shotgun (WGS) entry which is preliminary data.</text>
</comment>
<accession>A0A4R7VXI5</accession>
<reference evidence="1 2" key="1">
    <citation type="submission" date="2019-03" db="EMBL/GenBank/DDBJ databases">
        <title>Genomic Encyclopedia of Archaeal and Bacterial Type Strains, Phase II (KMG-II): from individual species to whole genera.</title>
        <authorList>
            <person name="Goeker M."/>
        </authorList>
    </citation>
    <scope>NUCLEOTIDE SEQUENCE [LARGE SCALE GENOMIC DNA]</scope>
    <source>
        <strain evidence="1 2">DSM 45499</strain>
    </source>
</reference>
<dbReference type="InterPro" id="IPR029035">
    <property type="entry name" value="DHS-like_NAD/FAD-binding_dom"/>
</dbReference>
<dbReference type="Pfam" id="PF13289">
    <property type="entry name" value="SIR2_2"/>
    <property type="match status" value="1"/>
</dbReference>